<keyword evidence="1" id="KW-0472">Membrane</keyword>
<reference evidence="2 3" key="1">
    <citation type="submission" date="2024-01" db="EMBL/GenBank/DDBJ databases">
        <authorList>
            <consortium name="Genoscope - CEA"/>
            <person name="William W."/>
        </authorList>
    </citation>
    <scope>NUCLEOTIDE SEQUENCE [LARGE SCALE GENOMIC DNA]</scope>
    <source>
        <strain evidence="2 3">29B2s-10</strain>
    </source>
</reference>
<keyword evidence="1" id="KW-1133">Transmembrane helix</keyword>
<evidence type="ECO:0000313" key="3">
    <source>
        <dbReference type="Proteomes" id="UP001497600"/>
    </source>
</evidence>
<keyword evidence="1" id="KW-0812">Transmembrane</keyword>
<gene>
    <name evidence="2" type="ORF">CAAN4_E10836</name>
</gene>
<proteinExistence type="predicted"/>
<dbReference type="Proteomes" id="UP001497600">
    <property type="component" value="Chromosome E"/>
</dbReference>
<sequence>MNTFSGYAWPYGSKRKKCIIVHRVTMQLELSITSLWMGLFILYVYLNIYAFKLPVSPRTQTFLFSCIYINFDSLLQIISVA</sequence>
<evidence type="ECO:0000256" key="1">
    <source>
        <dbReference type="SAM" id="Phobius"/>
    </source>
</evidence>
<organism evidence="2 3">
    <name type="scientific">[Candida] anglica</name>
    <dbReference type="NCBI Taxonomy" id="148631"/>
    <lineage>
        <taxon>Eukaryota</taxon>
        <taxon>Fungi</taxon>
        <taxon>Dikarya</taxon>
        <taxon>Ascomycota</taxon>
        <taxon>Saccharomycotina</taxon>
        <taxon>Pichiomycetes</taxon>
        <taxon>Debaryomycetaceae</taxon>
        <taxon>Kurtzmaniella</taxon>
    </lineage>
</organism>
<name>A0ABP0ED81_9ASCO</name>
<keyword evidence="3" id="KW-1185">Reference proteome</keyword>
<protein>
    <submittedName>
        <fullName evidence="2">Uncharacterized protein</fullName>
    </submittedName>
</protein>
<feature type="transmembrane region" description="Helical" evidence="1">
    <location>
        <begin position="30"/>
        <end position="50"/>
    </location>
</feature>
<evidence type="ECO:0000313" key="2">
    <source>
        <dbReference type="EMBL" id="CAK7908570.1"/>
    </source>
</evidence>
<accession>A0ABP0ED81</accession>
<dbReference type="EMBL" id="OZ004257">
    <property type="protein sequence ID" value="CAK7908570.1"/>
    <property type="molecule type" value="Genomic_DNA"/>
</dbReference>